<evidence type="ECO:0000313" key="4">
    <source>
        <dbReference type="EMBL" id="ABG60303.1"/>
    </source>
</evidence>
<sequence>MRQHFLPFLHSLSYIYIYQFIRQHMNLRIFFDPVSIELQPSDLLEPYIFANSIQYYKDSFPDLNGVHIALVGLSEERGSTTNMGAEKGADEIRKKLYVLRRGAGSNNIVDLGNLRVGINVEESYLRIKEVCEFLLELNIIPVLFGGTHDLDLGQFQAYAGSNKLISVLNVDAHIDMNIPTEDISKTHLHRILLHEPNFLFNFSQLAYQTYLTDQETLNVLEKLYFEMYRIGQMREGLDEIEPVIRDADMISFDITAIRHSDAAGNANAQPFGLTGEEACQICWYAGLNSKLTSIGIYEYNPLFDERRQTASVIATMIWYFIEGFYNRKEDTDFTSSKYVRYIVPMQGEPSQLTFYKHLQTEKWWMEVPFPNNKHQYARNSIIPCSYSDYLTANRSELPYRWINTHAKLI</sequence>
<dbReference type="KEGG" id="chu:CHU_3062"/>
<proteinExistence type="inferred from homology"/>
<dbReference type="PANTHER" id="PTHR11358">
    <property type="entry name" value="ARGINASE/AGMATINASE"/>
    <property type="match status" value="1"/>
</dbReference>
<dbReference type="EMBL" id="CP000383">
    <property type="protein sequence ID" value="ABG60303.1"/>
    <property type="molecule type" value="Genomic_DNA"/>
</dbReference>
<dbReference type="InterPro" id="IPR023696">
    <property type="entry name" value="Ureohydrolase_dom_sf"/>
</dbReference>
<keyword evidence="5" id="KW-1185">Reference proteome</keyword>
<dbReference type="CDD" id="cd09988">
    <property type="entry name" value="Formimidoylglutamase"/>
    <property type="match status" value="1"/>
</dbReference>
<reference evidence="4 5" key="1">
    <citation type="journal article" date="2007" name="Appl. Environ. Microbiol.">
        <title>Genome sequence of the cellulolytic gliding bacterium Cytophaga hutchinsonii.</title>
        <authorList>
            <person name="Xie G."/>
            <person name="Bruce D.C."/>
            <person name="Challacombe J.F."/>
            <person name="Chertkov O."/>
            <person name="Detter J.C."/>
            <person name="Gilna P."/>
            <person name="Han C.S."/>
            <person name="Lucas S."/>
            <person name="Misra M."/>
            <person name="Myers G.L."/>
            <person name="Richardson P."/>
            <person name="Tapia R."/>
            <person name="Thayer N."/>
            <person name="Thompson L.S."/>
            <person name="Brettin T.S."/>
            <person name="Henrissat B."/>
            <person name="Wilson D.B."/>
            <person name="McBride M.J."/>
        </authorList>
    </citation>
    <scope>NUCLEOTIDE SEQUENCE [LARGE SCALE GENOMIC DNA]</scope>
    <source>
        <strain evidence="5">ATCC 33406 / DSM 1761 / CIP 103989 / NBRC 15051 / NCIMB 9469 / D465</strain>
    </source>
</reference>
<organism evidence="4 5">
    <name type="scientific">Cytophaga hutchinsonii (strain ATCC 33406 / DSM 1761 / CIP 103989 / NBRC 15051 / NCIMB 9469 / D465)</name>
    <dbReference type="NCBI Taxonomy" id="269798"/>
    <lineage>
        <taxon>Bacteria</taxon>
        <taxon>Pseudomonadati</taxon>
        <taxon>Bacteroidota</taxon>
        <taxon>Cytophagia</taxon>
        <taxon>Cytophagales</taxon>
        <taxon>Cytophagaceae</taxon>
        <taxon>Cytophaga</taxon>
    </lineage>
</organism>
<evidence type="ECO:0000256" key="2">
    <source>
        <dbReference type="ARBA" id="ARBA00022801"/>
    </source>
</evidence>
<keyword evidence="1" id="KW-0479">Metal-binding</keyword>
<dbReference type="Proteomes" id="UP000001822">
    <property type="component" value="Chromosome"/>
</dbReference>
<dbReference type="Pfam" id="PF00491">
    <property type="entry name" value="Arginase"/>
    <property type="match status" value="1"/>
</dbReference>
<dbReference type="PROSITE" id="PS51409">
    <property type="entry name" value="ARGINASE_2"/>
    <property type="match status" value="1"/>
</dbReference>
<evidence type="ECO:0000256" key="1">
    <source>
        <dbReference type="ARBA" id="ARBA00022723"/>
    </source>
</evidence>
<name>A0A6N4SUZ8_CYTH3</name>
<dbReference type="GO" id="GO:0008783">
    <property type="term" value="F:agmatinase activity"/>
    <property type="evidence" value="ECO:0007669"/>
    <property type="project" value="TreeGrafter"/>
</dbReference>
<evidence type="ECO:0000256" key="3">
    <source>
        <dbReference type="PROSITE-ProRule" id="PRU00742"/>
    </source>
</evidence>
<evidence type="ECO:0000313" key="5">
    <source>
        <dbReference type="Proteomes" id="UP000001822"/>
    </source>
</evidence>
<keyword evidence="2 4" id="KW-0378">Hydrolase</keyword>
<dbReference type="EC" id="3.5.3.8" evidence="4"/>
<dbReference type="AlphaFoldDB" id="A0A6N4SUZ8"/>
<dbReference type="InterPro" id="IPR006035">
    <property type="entry name" value="Ureohydrolase"/>
</dbReference>
<dbReference type="PANTHER" id="PTHR11358:SF26">
    <property type="entry name" value="GUANIDINO ACID HYDROLASE, MITOCHONDRIAL"/>
    <property type="match status" value="1"/>
</dbReference>
<dbReference type="Gene3D" id="3.40.800.10">
    <property type="entry name" value="Ureohydrolase domain"/>
    <property type="match status" value="1"/>
</dbReference>
<comment type="similarity">
    <text evidence="3">Belongs to the arginase family.</text>
</comment>
<dbReference type="SUPFAM" id="SSF52768">
    <property type="entry name" value="Arginase/deacetylase"/>
    <property type="match status" value="1"/>
</dbReference>
<dbReference type="GO" id="GO:0033389">
    <property type="term" value="P:putrescine biosynthetic process from arginine, via agmatine"/>
    <property type="evidence" value="ECO:0007669"/>
    <property type="project" value="TreeGrafter"/>
</dbReference>
<protein>
    <submittedName>
        <fullName evidence="4">Formiminoglutamase-related protein</fullName>
        <ecNumber evidence="4">3.5.3.8</ecNumber>
    </submittedName>
</protein>
<dbReference type="GO" id="GO:0050415">
    <property type="term" value="F:formimidoylglutamase activity"/>
    <property type="evidence" value="ECO:0007669"/>
    <property type="project" value="UniProtKB-EC"/>
</dbReference>
<accession>A0A6N4SUZ8</accession>
<dbReference type="GO" id="GO:0046872">
    <property type="term" value="F:metal ion binding"/>
    <property type="evidence" value="ECO:0007669"/>
    <property type="project" value="UniProtKB-KW"/>
</dbReference>
<gene>
    <name evidence="4" type="primary">hutG</name>
    <name evidence="4" type="ordered locus">CHU_3062</name>
</gene>